<protein>
    <submittedName>
        <fullName evidence="1">CLUMA_CG005145, isoform A</fullName>
    </submittedName>
</protein>
<dbReference type="EMBL" id="CVRI01000021">
    <property type="protein sequence ID" value="CRK91478.1"/>
    <property type="molecule type" value="Genomic_DNA"/>
</dbReference>
<reference evidence="1 2" key="1">
    <citation type="submission" date="2015-04" db="EMBL/GenBank/DDBJ databases">
        <authorList>
            <person name="Syromyatnikov M.Y."/>
            <person name="Popov V.N."/>
        </authorList>
    </citation>
    <scope>NUCLEOTIDE SEQUENCE [LARGE SCALE GENOMIC DNA]</scope>
</reference>
<proteinExistence type="predicted"/>
<sequence>MPLSCFYLIKKDSKRIKISKHLSKHSMWLRQHFQNENMENQSEQMFGEFIDLVAPLNYIHK</sequence>
<dbReference type="Proteomes" id="UP000183832">
    <property type="component" value="Unassembled WGS sequence"/>
</dbReference>
<evidence type="ECO:0000313" key="1">
    <source>
        <dbReference type="EMBL" id="CRK91478.1"/>
    </source>
</evidence>
<keyword evidence="2" id="KW-1185">Reference proteome</keyword>
<name>A0A1J1HY67_9DIPT</name>
<accession>A0A1J1HY67</accession>
<organism evidence="1 2">
    <name type="scientific">Clunio marinus</name>
    <dbReference type="NCBI Taxonomy" id="568069"/>
    <lineage>
        <taxon>Eukaryota</taxon>
        <taxon>Metazoa</taxon>
        <taxon>Ecdysozoa</taxon>
        <taxon>Arthropoda</taxon>
        <taxon>Hexapoda</taxon>
        <taxon>Insecta</taxon>
        <taxon>Pterygota</taxon>
        <taxon>Neoptera</taxon>
        <taxon>Endopterygota</taxon>
        <taxon>Diptera</taxon>
        <taxon>Nematocera</taxon>
        <taxon>Chironomoidea</taxon>
        <taxon>Chironomidae</taxon>
        <taxon>Clunio</taxon>
    </lineage>
</organism>
<evidence type="ECO:0000313" key="2">
    <source>
        <dbReference type="Proteomes" id="UP000183832"/>
    </source>
</evidence>
<dbReference type="AlphaFoldDB" id="A0A1J1HY67"/>
<gene>
    <name evidence="1" type="ORF">CLUMA_CG005145</name>
</gene>